<dbReference type="PANTHER" id="PTHR23028">
    <property type="entry name" value="ACETYLTRANSFERASE"/>
    <property type="match status" value="1"/>
</dbReference>
<evidence type="ECO:0000256" key="1">
    <source>
        <dbReference type="SAM" id="MobiDB-lite"/>
    </source>
</evidence>
<feature type="transmembrane region" description="Helical" evidence="2">
    <location>
        <begin position="323"/>
        <end position="343"/>
    </location>
</feature>
<feature type="transmembrane region" description="Helical" evidence="2">
    <location>
        <begin position="177"/>
        <end position="199"/>
    </location>
</feature>
<gene>
    <name evidence="4" type="ORF">FC770_00650</name>
</gene>
<feature type="transmembrane region" description="Helical" evidence="2">
    <location>
        <begin position="294"/>
        <end position="311"/>
    </location>
</feature>
<feature type="region of interest" description="Disordered" evidence="1">
    <location>
        <begin position="354"/>
        <end position="387"/>
    </location>
</feature>
<dbReference type="GO" id="GO:0016747">
    <property type="term" value="F:acyltransferase activity, transferring groups other than amino-acyl groups"/>
    <property type="evidence" value="ECO:0007669"/>
    <property type="project" value="InterPro"/>
</dbReference>
<dbReference type="EMBL" id="SZPY01000001">
    <property type="protein sequence ID" value="TKI63733.1"/>
    <property type="molecule type" value="Genomic_DNA"/>
</dbReference>
<dbReference type="OrthoDB" id="3404679at2"/>
<sequence length="387" mass="42932">MTRMTTRTRWERAHESYRSRKHFASLDGLRGISIIAVVWHHSAATSDGVLSLGYRGVDLFFAISGFLITTLLLREHEARGRIDFRAFFVRRALRIFPLYYAVLAFYLVLCWGPLRGTRVSENFFTNLPAFATYTTNWFVELTPGEPTVFYHAWSLATEEQFYLLWPPLLMLLLPRRFGLTAAGIIIGALAIADVAIASTTSADSFALTVFTSLATAICAGALMAIALHSRAVFVRIAPLLCNPVAPLCAALAVAALLFVKPDPTLLAVSMATLVATTCMRDDHLLRPLLTWKPLAYLGLVSYGMYLLHPLALRPMVALVSPTYWFPMTMAVTLVMAWASYRYLESPLLRAKGRFSPGRFQNPPSPRTTTAARGEEPSRHALAVKSPS</sequence>
<keyword evidence="4" id="KW-0808">Transferase</keyword>
<feature type="transmembrane region" description="Helical" evidence="2">
    <location>
        <begin position="93"/>
        <end position="114"/>
    </location>
</feature>
<dbReference type="PANTHER" id="PTHR23028:SF53">
    <property type="entry name" value="ACYL_TRANSF_3 DOMAIN-CONTAINING PROTEIN"/>
    <property type="match status" value="1"/>
</dbReference>
<evidence type="ECO:0000313" key="4">
    <source>
        <dbReference type="EMBL" id="TKI63733.1"/>
    </source>
</evidence>
<comment type="caution">
    <text evidence="4">The sequence shown here is derived from an EMBL/GenBank/DDBJ whole genome shotgun (WGS) entry which is preliminary data.</text>
</comment>
<feature type="transmembrane region" description="Helical" evidence="2">
    <location>
        <begin position="52"/>
        <end position="73"/>
    </location>
</feature>
<keyword evidence="5" id="KW-1185">Reference proteome</keyword>
<reference evidence="4 5" key="1">
    <citation type="submission" date="2019-04" db="EMBL/GenBank/DDBJ databases">
        <authorList>
            <person name="Dong K."/>
        </authorList>
    </citation>
    <scope>NUCLEOTIDE SEQUENCE [LARGE SCALE GENOMIC DNA]</scope>
    <source>
        <strain evidence="5">dk3543</strain>
    </source>
</reference>
<protein>
    <submittedName>
        <fullName evidence="4">Acyltransferase</fullName>
    </submittedName>
</protein>
<organism evidence="4 5">
    <name type="scientific">Nocardioides jishulii</name>
    <dbReference type="NCBI Taxonomy" id="2575440"/>
    <lineage>
        <taxon>Bacteria</taxon>
        <taxon>Bacillati</taxon>
        <taxon>Actinomycetota</taxon>
        <taxon>Actinomycetes</taxon>
        <taxon>Propionibacteriales</taxon>
        <taxon>Nocardioidaceae</taxon>
        <taxon>Nocardioides</taxon>
    </lineage>
</organism>
<keyword evidence="2" id="KW-1133">Transmembrane helix</keyword>
<feature type="transmembrane region" description="Helical" evidence="2">
    <location>
        <begin position="205"/>
        <end position="227"/>
    </location>
</feature>
<dbReference type="Proteomes" id="UP000307808">
    <property type="component" value="Unassembled WGS sequence"/>
</dbReference>
<evidence type="ECO:0000256" key="2">
    <source>
        <dbReference type="SAM" id="Phobius"/>
    </source>
</evidence>
<dbReference type="GO" id="GO:0016020">
    <property type="term" value="C:membrane"/>
    <property type="evidence" value="ECO:0007669"/>
    <property type="project" value="TreeGrafter"/>
</dbReference>
<proteinExistence type="predicted"/>
<feature type="domain" description="Acyltransferase 3" evidence="3">
    <location>
        <begin position="24"/>
        <end position="338"/>
    </location>
</feature>
<feature type="transmembrane region" description="Helical" evidence="2">
    <location>
        <begin position="21"/>
        <end position="40"/>
    </location>
</feature>
<evidence type="ECO:0000259" key="3">
    <source>
        <dbReference type="Pfam" id="PF01757"/>
    </source>
</evidence>
<dbReference type="GO" id="GO:0009103">
    <property type="term" value="P:lipopolysaccharide biosynthetic process"/>
    <property type="evidence" value="ECO:0007669"/>
    <property type="project" value="TreeGrafter"/>
</dbReference>
<dbReference type="InterPro" id="IPR002656">
    <property type="entry name" value="Acyl_transf_3_dom"/>
</dbReference>
<evidence type="ECO:0000313" key="5">
    <source>
        <dbReference type="Proteomes" id="UP000307808"/>
    </source>
</evidence>
<dbReference type="Pfam" id="PF01757">
    <property type="entry name" value="Acyl_transf_3"/>
    <property type="match status" value="1"/>
</dbReference>
<name>A0A4V6X633_9ACTN</name>
<dbReference type="InterPro" id="IPR050879">
    <property type="entry name" value="Acyltransferase_3"/>
</dbReference>
<dbReference type="AlphaFoldDB" id="A0A4V6X633"/>
<keyword evidence="4" id="KW-0012">Acyltransferase</keyword>
<accession>A0A4V6X633</accession>
<keyword evidence="2" id="KW-0812">Transmembrane</keyword>
<feature type="transmembrane region" description="Helical" evidence="2">
    <location>
        <begin position="239"/>
        <end position="259"/>
    </location>
</feature>
<keyword evidence="2" id="KW-0472">Membrane</keyword>